<comment type="similarity">
    <text evidence="3">Belongs to the ZC3H15/TMA46 family.</text>
</comment>
<evidence type="ECO:0000256" key="8">
    <source>
        <dbReference type="ARBA" id="ARBA00022771"/>
    </source>
</evidence>
<comment type="subcellular location">
    <subcellularLocation>
        <location evidence="2">Cytoplasm</location>
    </subcellularLocation>
    <subcellularLocation>
        <location evidence="1">Nucleus</location>
    </subcellularLocation>
</comment>
<evidence type="ECO:0000256" key="6">
    <source>
        <dbReference type="ARBA" id="ARBA00022723"/>
    </source>
</evidence>
<evidence type="ECO:0000256" key="4">
    <source>
        <dbReference type="ARBA" id="ARBA00015073"/>
    </source>
</evidence>
<keyword evidence="11" id="KW-0539">Nucleus</keyword>
<evidence type="ECO:0000256" key="12">
    <source>
        <dbReference type="PROSITE-ProRule" id="PRU00723"/>
    </source>
</evidence>
<feature type="region of interest" description="Disordered" evidence="13">
    <location>
        <begin position="1"/>
        <end position="27"/>
    </location>
</feature>
<evidence type="ECO:0000313" key="16">
    <source>
        <dbReference type="Proteomes" id="UP000194236"/>
    </source>
</evidence>
<keyword evidence="8 12" id="KW-0863">Zinc-finger</keyword>
<keyword evidence="5" id="KW-0963">Cytoplasm</keyword>
<dbReference type="EMBL" id="MUJZ01037501">
    <property type="protein sequence ID" value="OTF76432.1"/>
    <property type="molecule type" value="Genomic_DNA"/>
</dbReference>
<feature type="domain" description="C3H1-type" evidence="14">
    <location>
        <begin position="93"/>
        <end position="120"/>
    </location>
</feature>
<feature type="zinc finger region" description="C3H1-type" evidence="12">
    <location>
        <begin position="93"/>
        <end position="120"/>
    </location>
</feature>
<dbReference type="FunFam" id="4.10.1000.10:FF:000050">
    <property type="entry name" value="AGAP008634-PA"/>
    <property type="match status" value="1"/>
</dbReference>
<dbReference type="InterPro" id="IPR036855">
    <property type="entry name" value="Znf_CCCH_sf"/>
</dbReference>
<dbReference type="PROSITE" id="PS50103">
    <property type="entry name" value="ZF_C3H1"/>
    <property type="match status" value="1"/>
</dbReference>
<gene>
    <name evidence="15" type="ORF">BLA29_007169</name>
</gene>
<comment type="caution">
    <text evidence="15">The sequence shown here is derived from an EMBL/GenBank/DDBJ whole genome shotgun (WGS) entry which is preliminary data.</text>
</comment>
<dbReference type="PANTHER" id="PTHR12681">
    <property type="entry name" value="ZINC FINGER-CONTAINING PROTEIN P48ZNF"/>
    <property type="match status" value="1"/>
</dbReference>
<evidence type="ECO:0000256" key="11">
    <source>
        <dbReference type="ARBA" id="ARBA00023242"/>
    </source>
</evidence>
<proteinExistence type="inferred from homology"/>
<dbReference type="Proteomes" id="UP000194236">
    <property type="component" value="Unassembled WGS sequence"/>
</dbReference>
<evidence type="ECO:0000256" key="13">
    <source>
        <dbReference type="SAM" id="MobiDB-lite"/>
    </source>
</evidence>
<accession>A0A1Y3B6J2</accession>
<sequence>MPPKKKPDTSKKADQKKKEKIIEDKTFGLKNKKGAKTQKYIQQVQHQVKFGNASKKNQEQPTVSKKDEKKKELEELNQIFRPVASQKIDKGVDPKSVLCAFYKSGQCSKGDKCKFSHDLTIERKSEKKSLYFDARNEDDNMENWDEAKLKEVVEKKHGEREKKLPSTEIICKYFIEGMMIIMITNGKLSQTKIRMIFFSSSYRIE</sequence>
<evidence type="ECO:0000259" key="14">
    <source>
        <dbReference type="PROSITE" id="PS50103"/>
    </source>
</evidence>
<dbReference type="PANTHER" id="PTHR12681:SF0">
    <property type="entry name" value="ZINC FINGER CCCH DOMAIN-CONTAINING PROTEIN 15"/>
    <property type="match status" value="1"/>
</dbReference>
<organism evidence="15 16">
    <name type="scientific">Euroglyphus maynei</name>
    <name type="common">Mayne's house dust mite</name>
    <dbReference type="NCBI Taxonomy" id="6958"/>
    <lineage>
        <taxon>Eukaryota</taxon>
        <taxon>Metazoa</taxon>
        <taxon>Ecdysozoa</taxon>
        <taxon>Arthropoda</taxon>
        <taxon>Chelicerata</taxon>
        <taxon>Arachnida</taxon>
        <taxon>Acari</taxon>
        <taxon>Acariformes</taxon>
        <taxon>Sarcoptiformes</taxon>
        <taxon>Astigmata</taxon>
        <taxon>Psoroptidia</taxon>
        <taxon>Analgoidea</taxon>
        <taxon>Pyroglyphidae</taxon>
        <taxon>Pyroglyphinae</taxon>
        <taxon>Euroglyphus</taxon>
    </lineage>
</organism>
<evidence type="ECO:0000256" key="10">
    <source>
        <dbReference type="ARBA" id="ARBA00023054"/>
    </source>
</evidence>
<feature type="region of interest" description="Disordered" evidence="13">
    <location>
        <begin position="50"/>
        <end position="70"/>
    </location>
</feature>
<dbReference type="AlphaFoldDB" id="A0A1Y3B6J2"/>
<dbReference type="GO" id="GO:0002181">
    <property type="term" value="P:cytoplasmic translation"/>
    <property type="evidence" value="ECO:0007669"/>
    <property type="project" value="TreeGrafter"/>
</dbReference>
<dbReference type="GO" id="GO:0008270">
    <property type="term" value="F:zinc ion binding"/>
    <property type="evidence" value="ECO:0007669"/>
    <property type="project" value="UniProtKB-KW"/>
</dbReference>
<keyword evidence="10" id="KW-0175">Coiled coil</keyword>
<dbReference type="SUPFAM" id="SSF90229">
    <property type="entry name" value="CCCH zinc finger"/>
    <property type="match status" value="1"/>
</dbReference>
<dbReference type="GO" id="GO:0005829">
    <property type="term" value="C:cytosol"/>
    <property type="evidence" value="ECO:0007669"/>
    <property type="project" value="TreeGrafter"/>
</dbReference>
<dbReference type="Gene3D" id="4.10.1000.10">
    <property type="entry name" value="Zinc finger, CCCH-type"/>
    <property type="match status" value="1"/>
</dbReference>
<dbReference type="Pfam" id="PF00642">
    <property type="entry name" value="zf-CCCH"/>
    <property type="match status" value="1"/>
</dbReference>
<evidence type="ECO:0000256" key="9">
    <source>
        <dbReference type="ARBA" id="ARBA00022833"/>
    </source>
</evidence>
<keyword evidence="9 12" id="KW-0862">Zinc</keyword>
<keyword evidence="6 12" id="KW-0479">Metal-binding</keyword>
<evidence type="ECO:0000256" key="2">
    <source>
        <dbReference type="ARBA" id="ARBA00004496"/>
    </source>
</evidence>
<keyword evidence="16" id="KW-1185">Reference proteome</keyword>
<evidence type="ECO:0000313" key="15">
    <source>
        <dbReference type="EMBL" id="OTF76432.1"/>
    </source>
</evidence>
<dbReference type="OrthoDB" id="278280at2759"/>
<evidence type="ECO:0000256" key="3">
    <source>
        <dbReference type="ARBA" id="ARBA00010043"/>
    </source>
</evidence>
<reference evidence="15 16" key="1">
    <citation type="submission" date="2017-03" db="EMBL/GenBank/DDBJ databases">
        <title>Genome Survey of Euroglyphus maynei.</title>
        <authorList>
            <person name="Arlian L.G."/>
            <person name="Morgan M.S."/>
            <person name="Rider S.D."/>
        </authorList>
    </citation>
    <scope>NUCLEOTIDE SEQUENCE [LARGE SCALE GENOMIC DNA]</scope>
    <source>
        <strain evidence="15">Arlian Lab</strain>
        <tissue evidence="15">Whole body</tissue>
    </source>
</reference>
<dbReference type="InterPro" id="IPR000571">
    <property type="entry name" value="Znf_CCCH"/>
</dbReference>
<dbReference type="GO" id="GO:0005634">
    <property type="term" value="C:nucleus"/>
    <property type="evidence" value="ECO:0007669"/>
    <property type="project" value="UniProtKB-SubCell"/>
</dbReference>
<name>A0A1Y3B6J2_EURMA</name>
<dbReference type="SMART" id="SM00356">
    <property type="entry name" value="ZnF_C3H1"/>
    <property type="match status" value="1"/>
</dbReference>
<protein>
    <recommendedName>
        <fullName evidence="4">Zinc finger CCCH domain-containing protein 15</fullName>
    </recommendedName>
</protein>
<dbReference type="GO" id="GO:0003729">
    <property type="term" value="F:mRNA binding"/>
    <property type="evidence" value="ECO:0007669"/>
    <property type="project" value="TreeGrafter"/>
</dbReference>
<evidence type="ECO:0000256" key="5">
    <source>
        <dbReference type="ARBA" id="ARBA00022490"/>
    </source>
</evidence>
<evidence type="ECO:0000256" key="7">
    <source>
        <dbReference type="ARBA" id="ARBA00022737"/>
    </source>
</evidence>
<keyword evidence="7" id="KW-0677">Repeat</keyword>
<evidence type="ECO:0000256" key="1">
    <source>
        <dbReference type="ARBA" id="ARBA00004123"/>
    </source>
</evidence>